<keyword evidence="3" id="KW-1185">Reference proteome</keyword>
<dbReference type="Pfam" id="PF14776">
    <property type="entry name" value="UNC-79"/>
    <property type="match status" value="1"/>
</dbReference>
<proteinExistence type="predicted"/>
<comment type="caution">
    <text evidence="2">The sequence shown here is derived from an EMBL/GenBank/DDBJ whole genome shotgun (WGS) entry which is preliminary data.</text>
</comment>
<dbReference type="Proteomes" id="UP001367676">
    <property type="component" value="Unassembled WGS sequence"/>
</dbReference>
<dbReference type="PANTHER" id="PTHR21696">
    <property type="entry name" value="PROTEIN UNC-79 HOMOLOG"/>
    <property type="match status" value="1"/>
</dbReference>
<gene>
    <name evidence="2" type="ORF">V9T40_005498</name>
</gene>
<name>A0AAN9TGY8_9HEMI</name>
<organism evidence="2 3">
    <name type="scientific">Parthenolecanium corni</name>
    <dbReference type="NCBI Taxonomy" id="536013"/>
    <lineage>
        <taxon>Eukaryota</taxon>
        <taxon>Metazoa</taxon>
        <taxon>Ecdysozoa</taxon>
        <taxon>Arthropoda</taxon>
        <taxon>Hexapoda</taxon>
        <taxon>Insecta</taxon>
        <taxon>Pterygota</taxon>
        <taxon>Neoptera</taxon>
        <taxon>Paraneoptera</taxon>
        <taxon>Hemiptera</taxon>
        <taxon>Sternorrhyncha</taxon>
        <taxon>Coccoidea</taxon>
        <taxon>Coccidae</taxon>
        <taxon>Parthenolecanium</taxon>
    </lineage>
</organism>
<dbReference type="InterPro" id="IPR024855">
    <property type="entry name" value="UNC79"/>
</dbReference>
<protein>
    <recommendedName>
        <fullName evidence="4">Protein unc-79 homolog</fullName>
    </recommendedName>
</protein>
<evidence type="ECO:0008006" key="4">
    <source>
        <dbReference type="Google" id="ProtNLM"/>
    </source>
</evidence>
<feature type="compositionally biased region" description="Basic and acidic residues" evidence="1">
    <location>
        <begin position="822"/>
        <end position="838"/>
    </location>
</feature>
<feature type="region of interest" description="Disordered" evidence="1">
    <location>
        <begin position="1484"/>
        <end position="1552"/>
    </location>
</feature>
<dbReference type="EMBL" id="JBBCAQ010000023">
    <property type="protein sequence ID" value="KAK7588253.1"/>
    <property type="molecule type" value="Genomic_DNA"/>
</dbReference>
<evidence type="ECO:0000313" key="2">
    <source>
        <dbReference type="EMBL" id="KAK7588253.1"/>
    </source>
</evidence>
<evidence type="ECO:0000313" key="3">
    <source>
        <dbReference type="Proteomes" id="UP001367676"/>
    </source>
</evidence>
<dbReference type="PANTHER" id="PTHR21696:SF2">
    <property type="entry name" value="PROTEIN UNC-79 HOMOLOG"/>
    <property type="match status" value="1"/>
</dbReference>
<accession>A0AAN9TGY8</accession>
<sequence>MKSGCSYCTFYVLVAAKIKTLQDFHSRLINGIVPLPTGFDIVNTLSSLKQSLQVVLKDMPQDVLEMTKNLDKDSARLALFPAMDYQDLFNILVLLIDDAVLINSGLPEFVQAAFCTLIYLIPFLERDLLSSLPYIAASSLTQFPVDMHKEIMNYLIYHILPFAIPAKFSEDSYVAQSIPSILMAVLQYSVEVSQSSSVNAHHCNLLECLMALKPNLVKDILNIIAYGPSYTRVSASKLLFYYWPSFNTSLFERKAAPVEITEVLPYPCQNKSCGSNSNVTKICHSIQISIKYSIGSPPPLYLCIECANEIHREHPNQEFRDVLLPVHQASTSCDYKNCRGVEKNIVSMCFSTECTTFNGNRPIRYCQSCHNSRHNNLRGFDHICHTKLTNAWEIDPVMRAYLIDAAISLLKEARPVTPEIPRDMTDIQAKAAAFNIMSEKNSIHPEERQLMGRFGALLLVGLCMPLQDTASEIVGRVLSILFNWFRITAYTFDTQEEYSLENLKKLTISKKLLEIHNVHFSTYVSCLLPHPPPYARVGGHWEMLVSHTSHLKNGLNKIYCLTQYNLITQEVWDLIMPHWLEAIVQDVTEKELNELKMTISKILDINHCSLMNFDAKKMYYFISVRFKKTSAKVQGQALTWLQVLTLLDIQLPIHMLFSFFENGINSLVETEGEYDEFIQQLNLPSRSSITPVADFYEEIAASLSDDEGKKVRRNINKEYYNENELKLQCCVLMLDVILKQITLHNIERFVGIHSVMAQDIARLLHKTMSAPWFMNHVCSSNQDCSLCEACVVWHQLSTLLVEFVCPEELAHPPDPPLEESSDDSKKSPPDSDKKEQKGDSLNSPFMEINTIMTATVEAVVEQLDLAPIILTERINPTIGRVVPLPDSERARVSRPSILSDVDSSEVYDTNECDDCSEDLWHTSVGKFRFSLEDLPPQLQYFHILLKEVARIENSNILYSMLESLYLLVLHGDMLSKNLKDYAGFIIWCQENLIIRNMWELCNAEHSHLCEVCVPILLHCVTLPSGSDVFWKILQEEFHSTDWRIRFVAVERVTVMARFMDSTPLRNNFPLQSVLTNAFCYLISSMDDYSEIVAQRATLLIGTIHDYAMRSLIMCLETQFDCVIVDRPMVLQSLYQLHNSLSDRKIITWEFFLNRFDTLFIEAQIQLERTGDVPHYRDLRNLDQSNETFVKKLQRAQEALSQTSDPSLIKTLSASFGTKWPYKRTMSAPASILTRQDSKLEKDKVYNRQFSAPVLKRKSSRFGLGYITVFNISDAYSQQCTNNNEENNVYATLHRIIALEETDRETTHLLVFLLMHFLSRSDQAAPSDDKNLSKIQTIVLRHLYLLLGYNQNERGFYVLPHALRTSAVFNAFLSNLPQFLDQNYKMGIVVVPTTLLVLQYCPCSSHNFVHDLQNDPSYSLWNLEPHIRRCWIMSFFVILYKYNYKKNPLSQHVIHLIKIVLNTLGAQHHLCHKIPPTVIMTTTVQPSHSRDLSQRSVGCETPPQSPGNLAYSSVRGKKSATSMETHWEEEPLVAGRHSHSTPSNEEENETASGMLVPRCKSDSTVRTTLQGSSDNDGTRGSELFKKPIWFLGYEDNHDAGKSNSALSPVRHFHSSAESISAGHMVTYSRSPQKRASEGVVIYDFAQARRDKKGSVSTSVAISSTPKTDQNVETQYRGKEIYGSPESPLSKMNLFSDDSSIHRRWTTSTVDLISSKELSLPVLERLLPIGQSPQRLGEEMTYSIRDIKVILVAVNEEKSYENTRIKSVREVNSDRRHSAFERIEVQSRSRSISPRRLIKQVALESPSDDVFIKSVLKTTDVSGKIQKAKKFNNIPSNPHALLDYMQEHGFWSGSLQRGSSIDPGLEQACHAAYNLKQSSYRTGEECTSERCSECGMIREEYNDDEIGLCIIVLGTFVHREPALAAPILHQIISTVAKLSAIPMYSWQVETNINLPGNSGRVARQFLKVILQQLAPNGVFIQIFRTPIQECAGVNFLRSMVQALTDFKELCPITPLMMLFEVMNSKKTLPSDRLSIVLTNMANYIECILMENLSLNWGPFLAQAEIFFRRVVLIMSSFDSFSPFFKNIISILRIPGVVLFKGILDPFSKILSYSIENFPLSYRSLLEICFHCNRAYTREREKFMLTRVVIFELMQGLKSKIVLYESNFFTLINFVLQDMGGTLPNPVTLENVLQGENIDICMSVVNTGAAEIMRQNFIDALDFVADFHSLAKIKSSYKCTSVSLNEDTLGGVLKAGIAQYIALELIRGTSRDNRVLARYFPWLCITPAIQQTTKEFADCTGHVRLLSWLLLGTLTNNCVCGSLCQCIPQEASCYLADLAQIVFTGFPTYGRISTANLSSMFHSFVLCQLWTLYLEHIAGNHKPNSEPYVLTMSILFDFWGKVTPAILKLISHSKVMSDMVNLHFVSVVEGLYECHSSSLSKLLPIWRPILNNGLAQLPGQLLIRLQNCQHFPPPANVITPNNNSHNCILLKLLQRLQFKMGQIELQVSQGTQFYSV</sequence>
<feature type="region of interest" description="Disordered" evidence="1">
    <location>
        <begin position="811"/>
        <end position="842"/>
    </location>
</feature>
<evidence type="ECO:0000256" key="1">
    <source>
        <dbReference type="SAM" id="MobiDB-lite"/>
    </source>
</evidence>
<reference evidence="2 3" key="1">
    <citation type="submission" date="2024-03" db="EMBL/GenBank/DDBJ databases">
        <title>Adaptation during the transition from Ophiocordyceps entomopathogen to insect associate is accompanied by gene loss and intensified selection.</title>
        <authorList>
            <person name="Ward C.M."/>
            <person name="Onetto C.A."/>
            <person name="Borneman A.R."/>
        </authorList>
    </citation>
    <scope>NUCLEOTIDE SEQUENCE [LARGE SCALE GENOMIC DNA]</scope>
    <source>
        <strain evidence="2">AWRI1</strain>
        <tissue evidence="2">Single Adult Female</tissue>
    </source>
</reference>